<dbReference type="InterPro" id="IPR003598">
    <property type="entry name" value="Ig_sub2"/>
</dbReference>
<dbReference type="AlphaFoldDB" id="A0A8J2R6I5"/>
<dbReference type="Pfam" id="PF13927">
    <property type="entry name" value="Ig_3"/>
    <property type="match status" value="1"/>
</dbReference>
<evidence type="ECO:0000256" key="3">
    <source>
        <dbReference type="ARBA" id="ARBA00023157"/>
    </source>
</evidence>
<evidence type="ECO:0000256" key="5">
    <source>
        <dbReference type="SAM" id="Phobius"/>
    </source>
</evidence>
<reference evidence="8" key="1">
    <citation type="submission" date="2021-09" db="EMBL/GenBank/DDBJ databases">
        <authorList>
            <person name="Martin H S."/>
        </authorList>
    </citation>
    <scope>NUCLEOTIDE SEQUENCE</scope>
</reference>
<keyword evidence="9" id="KW-1185">Reference proteome</keyword>
<dbReference type="PANTHER" id="PTHR12231:SF253">
    <property type="entry name" value="DPR-INTERACTING PROTEIN ETA, ISOFORM B-RELATED"/>
    <property type="match status" value="1"/>
</dbReference>
<dbReference type="GO" id="GO:0043005">
    <property type="term" value="C:neuron projection"/>
    <property type="evidence" value="ECO:0007669"/>
    <property type="project" value="TreeGrafter"/>
</dbReference>
<dbReference type="Gene3D" id="2.60.40.10">
    <property type="entry name" value="Immunoglobulins"/>
    <property type="match status" value="3"/>
</dbReference>
<name>A0A8J2R6I5_9NEOP</name>
<evidence type="ECO:0000256" key="1">
    <source>
        <dbReference type="ARBA" id="ARBA00022729"/>
    </source>
</evidence>
<dbReference type="InterPro" id="IPR013783">
    <property type="entry name" value="Ig-like_fold"/>
</dbReference>
<dbReference type="SMART" id="SM00409">
    <property type="entry name" value="IG"/>
    <property type="match status" value="2"/>
</dbReference>
<dbReference type="OrthoDB" id="5985519at2759"/>
<feature type="domain" description="Ig-like" evidence="7">
    <location>
        <begin position="208"/>
        <end position="301"/>
    </location>
</feature>
<evidence type="ECO:0000256" key="6">
    <source>
        <dbReference type="SAM" id="SignalP"/>
    </source>
</evidence>
<evidence type="ECO:0000259" key="7">
    <source>
        <dbReference type="PROSITE" id="PS50835"/>
    </source>
</evidence>
<dbReference type="InterPro" id="IPR013098">
    <property type="entry name" value="Ig_I-set"/>
</dbReference>
<feature type="signal peptide" evidence="6">
    <location>
        <begin position="1"/>
        <end position="20"/>
    </location>
</feature>
<organism evidence="8 9">
    <name type="scientific">Danaus chrysippus</name>
    <name type="common">African queen</name>
    <dbReference type="NCBI Taxonomy" id="151541"/>
    <lineage>
        <taxon>Eukaryota</taxon>
        <taxon>Metazoa</taxon>
        <taxon>Ecdysozoa</taxon>
        <taxon>Arthropoda</taxon>
        <taxon>Hexapoda</taxon>
        <taxon>Insecta</taxon>
        <taxon>Pterygota</taxon>
        <taxon>Neoptera</taxon>
        <taxon>Endopterygota</taxon>
        <taxon>Lepidoptera</taxon>
        <taxon>Glossata</taxon>
        <taxon>Ditrysia</taxon>
        <taxon>Papilionoidea</taxon>
        <taxon>Nymphalidae</taxon>
        <taxon>Danainae</taxon>
        <taxon>Danaini</taxon>
        <taxon>Danaina</taxon>
        <taxon>Danaus</taxon>
        <taxon>Anosia</taxon>
    </lineage>
</organism>
<dbReference type="SUPFAM" id="SSF49265">
    <property type="entry name" value="Fibronectin type III"/>
    <property type="match status" value="1"/>
</dbReference>
<evidence type="ECO:0000256" key="2">
    <source>
        <dbReference type="ARBA" id="ARBA00022737"/>
    </source>
</evidence>
<keyword evidence="1 6" id="KW-0732">Signal</keyword>
<keyword evidence="2" id="KW-0677">Repeat</keyword>
<dbReference type="Pfam" id="PF07679">
    <property type="entry name" value="I-set"/>
    <property type="match status" value="1"/>
</dbReference>
<dbReference type="InterPro" id="IPR003599">
    <property type="entry name" value="Ig_sub"/>
</dbReference>
<dbReference type="InterPro" id="IPR036116">
    <property type="entry name" value="FN3_sf"/>
</dbReference>
<feature type="transmembrane region" description="Helical" evidence="5">
    <location>
        <begin position="451"/>
        <end position="471"/>
    </location>
</feature>
<sequence length="474" mass="53445">MNMGVLLINMLVVVIHLIHTTKVDFYQSRTKVEWIDPSGKVVQRLATNRVFTQEHFVSTFRSRVPAMVLILTKATVEDTGVWQCRSGDFRQNVSLCIIEPSEFLETPTEVSVDRGRSITLSCQAKGEPEPRLVWYRHDTIISDDYNPSKYQIMTKYNSQGFEGLLTITSLEGEDSGVYNCFAIQESSYVDGCSASISMNITLHVNYAPTFSDGNDTTLVPVQEKKGTDLECIADGYPTPTYRWFKEVGDILSEFPSSDIKLEDDGEKAILSITADEATVGQRYKCRASNKYGSAEKSFAVVKLEKPTRPTEIISGDHDYDTLNLIVQWDDEIYFPIEEFQIQYIESKLLRKKSGKPREVDWKRSEEVLVKNNEFGEMESEGTGMVIKLADLKEETEYWVRFKAVNEAGESAWSEPILASTIAKPEEDVEVPEEVEETNEPTADAQVSNGTFYGIFFAGGIIIVILGATFLMRMV</sequence>
<feature type="chain" id="PRO_5035239106" evidence="6">
    <location>
        <begin position="21"/>
        <end position="474"/>
    </location>
</feature>
<protein>
    <submittedName>
        <fullName evidence="8">(African queen) hypothetical protein</fullName>
    </submittedName>
</protein>
<dbReference type="InterPro" id="IPR007110">
    <property type="entry name" value="Ig-like_dom"/>
</dbReference>
<keyword evidence="5" id="KW-0472">Membrane</keyword>
<dbReference type="GO" id="GO:0009653">
    <property type="term" value="P:anatomical structure morphogenesis"/>
    <property type="evidence" value="ECO:0007669"/>
    <property type="project" value="UniProtKB-ARBA"/>
</dbReference>
<proteinExistence type="predicted"/>
<dbReference type="Proteomes" id="UP000789524">
    <property type="component" value="Unassembled WGS sequence"/>
</dbReference>
<dbReference type="GO" id="GO:0030154">
    <property type="term" value="P:cell differentiation"/>
    <property type="evidence" value="ECO:0007669"/>
    <property type="project" value="UniProtKB-ARBA"/>
</dbReference>
<keyword evidence="4" id="KW-0393">Immunoglobulin domain</keyword>
<dbReference type="SUPFAM" id="SSF48726">
    <property type="entry name" value="Immunoglobulin"/>
    <property type="match status" value="2"/>
</dbReference>
<keyword evidence="3" id="KW-1015">Disulfide bond</keyword>
<dbReference type="InterPro" id="IPR003961">
    <property type="entry name" value="FN3_dom"/>
</dbReference>
<dbReference type="CDD" id="cd00063">
    <property type="entry name" value="FN3"/>
    <property type="match status" value="1"/>
</dbReference>
<evidence type="ECO:0000313" key="9">
    <source>
        <dbReference type="Proteomes" id="UP000789524"/>
    </source>
</evidence>
<dbReference type="PROSITE" id="PS50835">
    <property type="entry name" value="IG_LIKE"/>
    <property type="match status" value="2"/>
</dbReference>
<comment type="caution">
    <text evidence="8">The sequence shown here is derived from an EMBL/GenBank/DDBJ whole genome shotgun (WGS) entry which is preliminary data.</text>
</comment>
<keyword evidence="5" id="KW-1133">Transmembrane helix</keyword>
<gene>
    <name evidence="8" type="ORF">DCHRY22_LOCUS12930</name>
</gene>
<dbReference type="PANTHER" id="PTHR12231">
    <property type="entry name" value="CTX-RELATED TYPE I TRANSMEMBRANE PROTEIN"/>
    <property type="match status" value="1"/>
</dbReference>
<evidence type="ECO:0000313" key="8">
    <source>
        <dbReference type="EMBL" id="CAG9578914.1"/>
    </source>
</evidence>
<dbReference type="EMBL" id="CAKASE010000078">
    <property type="protein sequence ID" value="CAG9578914.1"/>
    <property type="molecule type" value="Genomic_DNA"/>
</dbReference>
<feature type="domain" description="Ig-like" evidence="7">
    <location>
        <begin position="100"/>
        <end position="197"/>
    </location>
</feature>
<dbReference type="SMART" id="SM00408">
    <property type="entry name" value="IGc2"/>
    <property type="match status" value="2"/>
</dbReference>
<evidence type="ECO:0000256" key="4">
    <source>
        <dbReference type="ARBA" id="ARBA00023319"/>
    </source>
</evidence>
<accession>A0A8J2R6I5</accession>
<dbReference type="InterPro" id="IPR051170">
    <property type="entry name" value="Neural/epithelial_adhesion"/>
</dbReference>
<keyword evidence="5" id="KW-0812">Transmembrane</keyword>
<dbReference type="InterPro" id="IPR036179">
    <property type="entry name" value="Ig-like_dom_sf"/>
</dbReference>
<dbReference type="SMART" id="SM00060">
    <property type="entry name" value="FN3"/>
    <property type="match status" value="1"/>
</dbReference>